<feature type="domain" description="Wings apart-like protein C-terminal" evidence="14">
    <location>
        <begin position="117"/>
        <end position="771"/>
    </location>
</feature>
<dbReference type="PANTHER" id="PTHR22100">
    <property type="entry name" value="WINGS APART-LIKE PROTEIN HOMOLOG"/>
    <property type="match status" value="1"/>
</dbReference>
<keyword evidence="6" id="KW-0498">Mitosis</keyword>
<evidence type="ECO:0000256" key="3">
    <source>
        <dbReference type="ARBA" id="ARBA00006854"/>
    </source>
</evidence>
<comment type="subcellular location">
    <subcellularLocation>
        <location evidence="2">Chromosome</location>
    </subcellularLocation>
    <subcellularLocation>
        <location evidence="1">Nucleus</location>
    </subcellularLocation>
</comment>
<dbReference type="FunFam" id="1.25.10.10:FF:000417">
    <property type="entry name" value="Wings apart-like protein-like isoform A"/>
    <property type="match status" value="1"/>
</dbReference>
<accession>A0AAJ6TKB8</accession>
<protein>
    <submittedName>
        <fullName evidence="16">Uncharacterized protein LOC105116963 isoform X1</fullName>
    </submittedName>
</protein>
<dbReference type="GO" id="GO:0005634">
    <property type="term" value="C:nucleus"/>
    <property type="evidence" value="ECO:0007669"/>
    <property type="project" value="UniProtKB-SubCell"/>
</dbReference>
<dbReference type="Proteomes" id="UP000694918">
    <property type="component" value="Unplaced"/>
</dbReference>
<dbReference type="GO" id="GO:0006281">
    <property type="term" value="P:DNA repair"/>
    <property type="evidence" value="ECO:0007669"/>
    <property type="project" value="UniProtKB-ARBA"/>
</dbReference>
<dbReference type="PANTHER" id="PTHR22100:SF13">
    <property type="entry name" value="WINGS APART-LIKE PROTEIN HOMOLOG"/>
    <property type="match status" value="1"/>
</dbReference>
<evidence type="ECO:0000256" key="4">
    <source>
        <dbReference type="ARBA" id="ARBA00022454"/>
    </source>
</evidence>
<dbReference type="FunFam" id="1.25.10.10:FF:000519">
    <property type="entry name" value="WAPL (Wings apart-like protein regulation of heterochromatin) protein"/>
    <property type="match status" value="1"/>
</dbReference>
<feature type="region of interest" description="Disordered" evidence="13">
    <location>
        <begin position="615"/>
        <end position="667"/>
    </location>
</feature>
<dbReference type="InterPro" id="IPR011989">
    <property type="entry name" value="ARM-like"/>
</dbReference>
<dbReference type="GO" id="GO:0009793">
    <property type="term" value="P:embryo development ending in seed dormancy"/>
    <property type="evidence" value="ECO:0007669"/>
    <property type="project" value="UniProtKB-ARBA"/>
</dbReference>
<dbReference type="Pfam" id="PF07814">
    <property type="entry name" value="WAPL"/>
    <property type="match status" value="1"/>
</dbReference>
<evidence type="ECO:0000256" key="11">
    <source>
        <dbReference type="ARBA" id="ARBA00059421"/>
    </source>
</evidence>
<dbReference type="GO" id="GO:0051301">
    <property type="term" value="P:cell division"/>
    <property type="evidence" value="ECO:0007669"/>
    <property type="project" value="UniProtKB-KW"/>
</dbReference>
<comment type="similarity">
    <text evidence="3">Belongs to the WAPL family.</text>
</comment>
<organism evidence="15 16">
    <name type="scientific">Populus euphratica</name>
    <name type="common">Euphrates poplar</name>
    <dbReference type="NCBI Taxonomy" id="75702"/>
    <lineage>
        <taxon>Eukaryota</taxon>
        <taxon>Viridiplantae</taxon>
        <taxon>Streptophyta</taxon>
        <taxon>Embryophyta</taxon>
        <taxon>Tracheophyta</taxon>
        <taxon>Spermatophyta</taxon>
        <taxon>Magnoliopsida</taxon>
        <taxon>eudicotyledons</taxon>
        <taxon>Gunneridae</taxon>
        <taxon>Pentapetalae</taxon>
        <taxon>rosids</taxon>
        <taxon>fabids</taxon>
        <taxon>Malpighiales</taxon>
        <taxon>Salicaceae</taxon>
        <taxon>Saliceae</taxon>
        <taxon>Populus</taxon>
    </lineage>
</organism>
<dbReference type="GO" id="GO:0045132">
    <property type="term" value="P:meiotic chromosome segregation"/>
    <property type="evidence" value="ECO:0007669"/>
    <property type="project" value="UniProtKB-ARBA"/>
</dbReference>
<keyword evidence="15" id="KW-1185">Reference proteome</keyword>
<evidence type="ECO:0000256" key="9">
    <source>
        <dbReference type="ARBA" id="ARBA00023254"/>
    </source>
</evidence>
<keyword evidence="8" id="KW-0539">Nucleus</keyword>
<evidence type="ECO:0000256" key="6">
    <source>
        <dbReference type="ARBA" id="ARBA00022776"/>
    </source>
</evidence>
<keyword evidence="10" id="KW-0131">Cell cycle</keyword>
<gene>
    <name evidence="16" type="primary">LOC105116963</name>
</gene>
<keyword evidence="9" id="KW-0469">Meiosis</keyword>
<dbReference type="GO" id="GO:0010789">
    <property type="term" value="P:meiotic sister chromatid cohesion involved in meiosis I"/>
    <property type="evidence" value="ECO:0007669"/>
    <property type="project" value="UniProtKB-ARBA"/>
</dbReference>
<keyword evidence="4" id="KW-0158">Chromosome</keyword>
<dbReference type="InterPro" id="IPR022771">
    <property type="entry name" value="WAPL_C"/>
</dbReference>
<evidence type="ECO:0000256" key="13">
    <source>
        <dbReference type="SAM" id="MobiDB-lite"/>
    </source>
</evidence>
<comment type="function">
    <text evidence="11">Regulator of sister chromatid cohesion in meiosis which negatively regulates cohesin association with chromatin, acting as an antagonist of CTF7. Cohesion ensures that chromosome partitioning is accurate in both meiotic and mitotic cells and plays an important role in DNA repair. Essential for the prophase removal of cohesin during meiosis thus determining the timely release of meiotic cohesion. Important for proper spindle attachment and assembly during meiosis. Helps to prevent abnormal centromere association during prophase I in meiocytes. Required for early embryonic patterning. Also involved in chromosome segregation during mitosis.</text>
</comment>
<comment type="subunit">
    <text evidence="12">Interacts with the cohesin complex throughout the cell cycle.</text>
</comment>
<evidence type="ECO:0000256" key="12">
    <source>
        <dbReference type="ARBA" id="ARBA00062327"/>
    </source>
</evidence>
<name>A0AAJ6TKB8_POPEU</name>
<evidence type="ECO:0000256" key="2">
    <source>
        <dbReference type="ARBA" id="ARBA00004286"/>
    </source>
</evidence>
<evidence type="ECO:0000256" key="5">
    <source>
        <dbReference type="ARBA" id="ARBA00022618"/>
    </source>
</evidence>
<evidence type="ECO:0000313" key="15">
    <source>
        <dbReference type="Proteomes" id="UP000694918"/>
    </source>
</evidence>
<evidence type="ECO:0000259" key="14">
    <source>
        <dbReference type="Pfam" id="PF07814"/>
    </source>
</evidence>
<evidence type="ECO:0000256" key="10">
    <source>
        <dbReference type="ARBA" id="ARBA00023306"/>
    </source>
</evidence>
<dbReference type="GO" id="GO:0007064">
    <property type="term" value="P:mitotic sister chromatid cohesion"/>
    <property type="evidence" value="ECO:0007669"/>
    <property type="project" value="UniProtKB-ARBA"/>
</dbReference>
<keyword evidence="5" id="KW-0132">Cell division</keyword>
<proteinExistence type="inferred from homology"/>
<dbReference type="GeneID" id="105116963"/>
<dbReference type="GO" id="GO:0000070">
    <property type="term" value="P:mitotic sister chromatid segregation"/>
    <property type="evidence" value="ECO:0007669"/>
    <property type="project" value="UniProtKB-ARBA"/>
</dbReference>
<dbReference type="RefSeq" id="XP_011012785.1">
    <property type="nucleotide sequence ID" value="XM_011014483.1"/>
</dbReference>
<evidence type="ECO:0000313" key="16">
    <source>
        <dbReference type="RefSeq" id="XP_011012785.1"/>
    </source>
</evidence>
<dbReference type="GO" id="GO:0005694">
    <property type="term" value="C:chromosome"/>
    <property type="evidence" value="ECO:0007669"/>
    <property type="project" value="UniProtKB-SubCell"/>
</dbReference>
<evidence type="ECO:0000256" key="8">
    <source>
        <dbReference type="ARBA" id="ARBA00023242"/>
    </source>
</evidence>
<feature type="compositionally biased region" description="Polar residues" evidence="13">
    <location>
        <begin position="635"/>
        <end position="644"/>
    </location>
</feature>
<reference evidence="16" key="1">
    <citation type="submission" date="2025-08" db="UniProtKB">
        <authorList>
            <consortium name="RefSeq"/>
        </authorList>
    </citation>
    <scope>IDENTIFICATION</scope>
</reference>
<sequence length="912" mass="100434">MIVRTYGRRNRDGGSLTRTYSDSLDDDDVADHNYSFSDSFSLSQETTQSNQDFFSHNFPLSSQESTSYSLDLDPYNFDDNPISNGVVPRKSKKPRRSKSKSERNGIGNSNLLTSSTTLMEAQEFGEMMEHVDEVNFALDGLKKGQPLRIKRASLLSLLGICGTQQQRRLLRAQGMAKTIIDAILGLSFDDSTSNLAAAALFYVLTSDGQDEHILESPTCIRFLIKLLKPIISTATEDKTRNIGSKLLALRKDSDILRDTSKLADSSSTAIAAKVQEILVNCKDMKSHSSDDSRTERPELTPKWIALLTMEKACLSKISFEDTSGMVRKTGGGFKEKLREHGGLDAVFEVTMNCHSVIERWTKHNSSSIQDTKDDMCHLSLVLLLKCLKIMENATFLSNDNQTHLLGMRGNSDSHGHRLSFSKIIISIIKILSSLYLLKGSPAASIDGNHCSLSERSDNVSDLALIDDDRAIDSNGVICISSSTDCCNEERTSSGKRLNAYCCNEERTSSGKRLNASQNSIAQLSLSASSSETATRFMKNTCQLKMRVPSMPSSCSETLRSYDSNRLRTKFGLVEKTNCTKDACSDLLDDSQDPYAFDEDDFQPSKWDLLSGKRKISRTRNGRVTPREVENGCQYKLTSQEESSNGGNGLHKSSNREHHHSQKSSYCNVPDEEHSNLLADCLLTAIKVLMNLTNDNPIGCQQIAACGGLETMSSLIAGHFPLFSSSISFFGEMQEDSSSIPLENQNDIHLTDQELDLLVAILGLLVNLVEKDGDNRSRLAATSILLSSSEGSEDESRKDVIPLLCSIFLANQGAGDAAGEGNIVSWNDEAAVLQGEKEAEKMIVEAYSALLLAFLSTESKSIHDSIADCLPNHNLAILVPVLERFVAFHLTLNMISPETHKAVSEVIESCRIR</sequence>
<feature type="region of interest" description="Disordered" evidence="13">
    <location>
        <begin position="79"/>
        <end position="111"/>
    </location>
</feature>
<feature type="compositionally biased region" description="Basic residues" evidence="13">
    <location>
        <begin position="89"/>
        <end position="98"/>
    </location>
</feature>
<dbReference type="InterPro" id="IPR039874">
    <property type="entry name" value="WAPL"/>
</dbReference>
<dbReference type="Gene3D" id="1.25.10.10">
    <property type="entry name" value="Leucine-rich Repeat Variant"/>
    <property type="match status" value="2"/>
</dbReference>
<evidence type="ECO:0000256" key="1">
    <source>
        <dbReference type="ARBA" id="ARBA00004123"/>
    </source>
</evidence>
<evidence type="ECO:0000256" key="7">
    <source>
        <dbReference type="ARBA" id="ARBA00022829"/>
    </source>
</evidence>
<dbReference type="KEGG" id="peu:105116963"/>
<keyword evidence="7" id="KW-0159">Chromosome partition</keyword>
<dbReference type="AlphaFoldDB" id="A0AAJ6TKB8"/>